<dbReference type="Pfam" id="PF00106">
    <property type="entry name" value="adh_short"/>
    <property type="match status" value="1"/>
</dbReference>
<dbReference type="Proteomes" id="UP001499895">
    <property type="component" value="Unassembled WGS sequence"/>
</dbReference>
<dbReference type="PANTHER" id="PTHR44196">
    <property type="entry name" value="DEHYDROGENASE/REDUCTASE SDR FAMILY MEMBER 7B"/>
    <property type="match status" value="1"/>
</dbReference>
<name>A0ABN0ZE19_9ACTN</name>
<dbReference type="PROSITE" id="PS00061">
    <property type="entry name" value="ADH_SHORT"/>
    <property type="match status" value="1"/>
</dbReference>
<sequence length="287" mass="30602">MTRKAEAADFAGKVAVITGAGSGIGRALALRLAGLGADLALCDIDIDGAEATAVRCEGKGVRVRADRLDVTEREAVLAYADEVREHFGKVNQMYNNAGIAYYGEVTRESFKDIERVLDVNFWGVVNMTKAFLPHLIESGDGHVVNVSSLFGLITYPGQSAYNASKFAVRGFTECLRQEMLLAGHPVRVTCVHPGGIKTAVARNATAAAGLDAAGIARAFDRRLALHSPEMAADTIVEGVVRRRARVLVGAEAKALDLLGRVSPAGSQRFGTWMSRLIRIAPRPGTTP</sequence>
<reference evidence="5 6" key="1">
    <citation type="journal article" date="2019" name="Int. J. Syst. Evol. Microbiol.">
        <title>The Global Catalogue of Microorganisms (GCM) 10K type strain sequencing project: providing services to taxonomists for standard genome sequencing and annotation.</title>
        <authorList>
            <consortium name="The Broad Institute Genomics Platform"/>
            <consortium name="The Broad Institute Genome Sequencing Center for Infectious Disease"/>
            <person name="Wu L."/>
            <person name="Ma J."/>
        </authorList>
    </citation>
    <scope>NUCLEOTIDE SEQUENCE [LARGE SCALE GENOMIC DNA]</scope>
    <source>
        <strain evidence="5 6">JCM 10649</strain>
    </source>
</reference>
<feature type="domain" description="Ketoreductase" evidence="4">
    <location>
        <begin position="13"/>
        <end position="199"/>
    </location>
</feature>
<dbReference type="InterPro" id="IPR057326">
    <property type="entry name" value="KR_dom"/>
</dbReference>
<evidence type="ECO:0000256" key="2">
    <source>
        <dbReference type="ARBA" id="ARBA00023002"/>
    </source>
</evidence>
<dbReference type="InterPro" id="IPR036291">
    <property type="entry name" value="NAD(P)-bd_dom_sf"/>
</dbReference>
<dbReference type="EMBL" id="BAAAHB010000002">
    <property type="protein sequence ID" value="GAA0444783.1"/>
    <property type="molecule type" value="Genomic_DNA"/>
</dbReference>
<dbReference type="SMART" id="SM00822">
    <property type="entry name" value="PKS_KR"/>
    <property type="match status" value="1"/>
</dbReference>
<evidence type="ECO:0000313" key="5">
    <source>
        <dbReference type="EMBL" id="GAA0444783.1"/>
    </source>
</evidence>
<evidence type="ECO:0000259" key="4">
    <source>
        <dbReference type="SMART" id="SM00822"/>
    </source>
</evidence>
<dbReference type="PRINTS" id="PR00081">
    <property type="entry name" value="GDHRDH"/>
</dbReference>
<evidence type="ECO:0000313" key="6">
    <source>
        <dbReference type="Proteomes" id="UP001499895"/>
    </source>
</evidence>
<dbReference type="Gene3D" id="3.40.50.720">
    <property type="entry name" value="NAD(P)-binding Rossmann-like Domain"/>
    <property type="match status" value="1"/>
</dbReference>
<gene>
    <name evidence="5" type="ORF">GCM10009544_04450</name>
</gene>
<accession>A0ABN0ZE19</accession>
<keyword evidence="2" id="KW-0560">Oxidoreductase</keyword>
<dbReference type="InterPro" id="IPR020904">
    <property type="entry name" value="Sc_DH/Rdtase_CS"/>
</dbReference>
<comment type="similarity">
    <text evidence="1 3">Belongs to the short-chain dehydrogenases/reductases (SDR) family.</text>
</comment>
<proteinExistence type="inferred from homology"/>
<dbReference type="PANTHER" id="PTHR44196:SF1">
    <property type="entry name" value="DEHYDROGENASE_REDUCTASE SDR FAMILY MEMBER 7B"/>
    <property type="match status" value="1"/>
</dbReference>
<dbReference type="CDD" id="cd05233">
    <property type="entry name" value="SDR_c"/>
    <property type="match status" value="1"/>
</dbReference>
<organism evidence="5 6">
    <name type="scientific">Streptomyces stramineus</name>
    <dbReference type="NCBI Taxonomy" id="173861"/>
    <lineage>
        <taxon>Bacteria</taxon>
        <taxon>Bacillati</taxon>
        <taxon>Actinomycetota</taxon>
        <taxon>Actinomycetes</taxon>
        <taxon>Kitasatosporales</taxon>
        <taxon>Streptomycetaceae</taxon>
        <taxon>Streptomyces</taxon>
    </lineage>
</organism>
<dbReference type="SUPFAM" id="SSF51735">
    <property type="entry name" value="NAD(P)-binding Rossmann-fold domains"/>
    <property type="match status" value="1"/>
</dbReference>
<evidence type="ECO:0000256" key="1">
    <source>
        <dbReference type="ARBA" id="ARBA00006484"/>
    </source>
</evidence>
<dbReference type="InterPro" id="IPR002347">
    <property type="entry name" value="SDR_fam"/>
</dbReference>
<comment type="caution">
    <text evidence="5">The sequence shown here is derived from an EMBL/GenBank/DDBJ whole genome shotgun (WGS) entry which is preliminary data.</text>
</comment>
<evidence type="ECO:0000256" key="3">
    <source>
        <dbReference type="RuleBase" id="RU000363"/>
    </source>
</evidence>
<dbReference type="PRINTS" id="PR00080">
    <property type="entry name" value="SDRFAMILY"/>
</dbReference>
<protein>
    <submittedName>
        <fullName evidence="5">SDR family NAD(P)-dependent oxidoreductase</fullName>
    </submittedName>
</protein>
<keyword evidence="6" id="KW-1185">Reference proteome</keyword>
<dbReference type="RefSeq" id="WP_344084512.1">
    <property type="nucleotide sequence ID" value="NZ_BAAAHB010000002.1"/>
</dbReference>